<sequence length="679" mass="75752">LSIYLSIYLLSIYLSIYLSSHHPIFSSFSLSLSDDDECVVNPCGEHSLCHNTDGSYYCSCQQGFHTRSGAQNFTATKDQCKDINECMTSSPCSENSYCSNTLGSFTCTCLPGFQKQSGSKCTDIDECDKMEHICGENGSCRNSPGSYSCECNPGYSNYGNKKTKCTGKRIRTPDQRLNQSETNIGEVVSSEDFRDSSTLTEFLGAMEKTLRLVGPQLEQPMTKAWLAVNKDPNRPNGSVILNTDDVHLNVSWKTACGEEYPGFAYVALVSYKGLNSTSTSVLENPDPKGRNSSSCQLNSRVVTALVSNPQTQNLPEPVTLTFKHLQEGAVSEQMNYSCVYWDESHGGGVWSGRGCVKADSFAVLMALYPIQDTFELVLITRIGLSLSLVCLLVCILTFSLCRSIKNTRTTIHLHLCICLFIADFLFLFFISSTRDRVGCGIVAGLLHFFFLSAFCWMLLEGVQLYRMVVKVFHTTLHPLQMVAAGYGVPLAIVIISAIAYPMGYGTDRHCWLSLKEDFIWSFYAPVCIVIMINSFFFVITVWKLAGKFSSLNPDLSKLKKLRLDTIQIYSTSKRLDLCVLGGMWVFGCFLFQEQGTVVMLYLFTILNSLQGALIFIMHCLMSKSVRQEYSKLCGGICTSQKKRYSEFSTNQSSNSQVPHIPTKNIYIYDLIPFKDNILC</sequence>
<reference evidence="19" key="2">
    <citation type="journal article" date="2014" name="Nat. Commun.">
        <title>The cavefish genome reveals candidate genes for eye loss.</title>
        <authorList>
            <person name="McGaugh S.E."/>
            <person name="Gross J.B."/>
            <person name="Aken B."/>
            <person name="Blin M."/>
            <person name="Borowsky R."/>
            <person name="Chalopin D."/>
            <person name="Hinaux H."/>
            <person name="Jeffery W.R."/>
            <person name="Keene A."/>
            <person name="Ma L."/>
            <person name="Minx P."/>
            <person name="Murphy D."/>
            <person name="O'Quin K.E."/>
            <person name="Retaux S."/>
            <person name="Rohner N."/>
            <person name="Searle S.M."/>
            <person name="Stahl B.A."/>
            <person name="Tabin C."/>
            <person name="Volff J.N."/>
            <person name="Yoshizawa M."/>
            <person name="Warren W.C."/>
        </authorList>
    </citation>
    <scope>NUCLEOTIDE SEQUENCE [LARGE SCALE GENOMIC DNA]</scope>
    <source>
        <strain evidence="19">female</strain>
    </source>
</reference>
<reference evidence="19" key="1">
    <citation type="submission" date="2013-03" db="EMBL/GenBank/DDBJ databases">
        <authorList>
            <person name="Jeffery W."/>
            <person name="Warren W."/>
            <person name="Wilson R.K."/>
        </authorList>
    </citation>
    <scope>NUCLEOTIDE SEQUENCE</scope>
    <source>
        <strain evidence="19">female</strain>
    </source>
</reference>
<evidence type="ECO:0000256" key="5">
    <source>
        <dbReference type="ARBA" id="ARBA00022692"/>
    </source>
</evidence>
<evidence type="ECO:0000256" key="6">
    <source>
        <dbReference type="ARBA" id="ARBA00022729"/>
    </source>
</evidence>
<dbReference type="InterPro" id="IPR046338">
    <property type="entry name" value="GAIN_dom_sf"/>
</dbReference>
<evidence type="ECO:0000256" key="12">
    <source>
        <dbReference type="ARBA" id="ARBA00023180"/>
    </source>
</evidence>
<evidence type="ECO:0000259" key="17">
    <source>
        <dbReference type="PROSITE" id="PS50261"/>
    </source>
</evidence>
<dbReference type="PROSITE" id="PS01186">
    <property type="entry name" value="EGF_2"/>
    <property type="match status" value="1"/>
</dbReference>
<reference evidence="18" key="3">
    <citation type="submission" date="2025-08" db="UniProtKB">
        <authorList>
            <consortium name="Ensembl"/>
        </authorList>
    </citation>
    <scope>IDENTIFICATION</scope>
</reference>
<keyword evidence="11" id="KW-1015">Disulfide bond</keyword>
<dbReference type="PROSITE" id="PS50221">
    <property type="entry name" value="GAIN_B"/>
    <property type="match status" value="1"/>
</dbReference>
<dbReference type="GeneTree" id="ENSGT00940000165798"/>
<organism evidence="18 19">
    <name type="scientific">Astyanax mexicanus</name>
    <name type="common">Blind cave fish</name>
    <name type="synonym">Astyanax fasciatus mexicanus</name>
    <dbReference type="NCBI Taxonomy" id="7994"/>
    <lineage>
        <taxon>Eukaryota</taxon>
        <taxon>Metazoa</taxon>
        <taxon>Chordata</taxon>
        <taxon>Craniata</taxon>
        <taxon>Vertebrata</taxon>
        <taxon>Euteleostomi</taxon>
        <taxon>Actinopterygii</taxon>
        <taxon>Neopterygii</taxon>
        <taxon>Teleostei</taxon>
        <taxon>Ostariophysi</taxon>
        <taxon>Characiformes</taxon>
        <taxon>Characoidei</taxon>
        <taxon>Acestrorhamphidae</taxon>
        <taxon>Acestrorhamphinae</taxon>
        <taxon>Astyanax</taxon>
    </lineage>
</organism>
<dbReference type="InterPro" id="IPR000152">
    <property type="entry name" value="EGF-type_Asp/Asn_hydroxyl_site"/>
</dbReference>
<dbReference type="CDD" id="cd00054">
    <property type="entry name" value="EGF_CA"/>
    <property type="match status" value="3"/>
</dbReference>
<dbReference type="GO" id="GO:0030855">
    <property type="term" value="P:epithelial cell differentiation"/>
    <property type="evidence" value="ECO:0007669"/>
    <property type="project" value="UniProtKB-ARBA"/>
</dbReference>
<dbReference type="GO" id="GO:0007166">
    <property type="term" value="P:cell surface receptor signaling pathway"/>
    <property type="evidence" value="ECO:0007669"/>
    <property type="project" value="InterPro"/>
</dbReference>
<keyword evidence="10 14" id="KW-0472">Membrane</keyword>
<dbReference type="Pfam" id="PF07645">
    <property type="entry name" value="EGF_CA"/>
    <property type="match status" value="3"/>
</dbReference>
<evidence type="ECO:0000256" key="2">
    <source>
        <dbReference type="ARBA" id="ARBA00007343"/>
    </source>
</evidence>
<dbReference type="Gene3D" id="1.20.1070.10">
    <property type="entry name" value="Rhodopsin 7-helix transmembrane proteins"/>
    <property type="match status" value="1"/>
</dbReference>
<dbReference type="AlphaFoldDB" id="A0A3B1IQ59"/>
<feature type="transmembrane region" description="Helical" evidence="14">
    <location>
        <begin position="378"/>
        <end position="401"/>
    </location>
</feature>
<keyword evidence="7" id="KW-0677">Repeat</keyword>
<feature type="domain" description="EGF-like" evidence="15">
    <location>
        <begin position="82"/>
        <end position="122"/>
    </location>
</feature>
<dbReference type="InterPro" id="IPR018097">
    <property type="entry name" value="EGF_Ca-bd_CS"/>
</dbReference>
<evidence type="ECO:0000259" key="15">
    <source>
        <dbReference type="PROSITE" id="PS50026"/>
    </source>
</evidence>
<keyword evidence="9 14" id="KW-1133">Transmembrane helix</keyword>
<feature type="domain" description="EGF-like" evidence="15">
    <location>
        <begin position="34"/>
        <end position="70"/>
    </location>
</feature>
<evidence type="ECO:0000313" key="19">
    <source>
        <dbReference type="Proteomes" id="UP000018467"/>
    </source>
</evidence>
<feature type="transmembrane region" description="Helical" evidence="14">
    <location>
        <begin position="479"/>
        <end position="500"/>
    </location>
</feature>
<dbReference type="InterPro" id="IPR009030">
    <property type="entry name" value="Growth_fac_rcpt_cys_sf"/>
</dbReference>
<keyword evidence="8" id="KW-0106">Calcium</keyword>
<feature type="domain" description="EGF-like" evidence="15">
    <location>
        <begin position="123"/>
        <end position="166"/>
    </location>
</feature>
<dbReference type="InterPro" id="IPR000832">
    <property type="entry name" value="GPCR_2_secretin-like"/>
</dbReference>
<evidence type="ECO:0000313" key="18">
    <source>
        <dbReference type="Ensembl" id="ENSAMXP00000031605.1"/>
    </source>
</evidence>
<dbReference type="PROSITE" id="PS00010">
    <property type="entry name" value="ASX_HYDROXYL"/>
    <property type="match status" value="3"/>
</dbReference>
<feature type="transmembrane region" description="Helical" evidence="14">
    <location>
        <begin position="520"/>
        <end position="542"/>
    </location>
</feature>
<feature type="transmembrane region" description="Helical" evidence="14">
    <location>
        <begin position="437"/>
        <end position="459"/>
    </location>
</feature>
<dbReference type="InParanoid" id="A0A3B1IQ59"/>
<dbReference type="FunCoup" id="A0A3B1IQ59">
    <property type="interactions" value="592"/>
</dbReference>
<dbReference type="SMART" id="SM00179">
    <property type="entry name" value="EGF_CA"/>
    <property type="match status" value="3"/>
</dbReference>
<feature type="transmembrane region" description="Helical" evidence="14">
    <location>
        <begin position="598"/>
        <end position="621"/>
    </location>
</feature>
<dbReference type="GO" id="GO:0004930">
    <property type="term" value="F:G protein-coupled receptor activity"/>
    <property type="evidence" value="ECO:0007669"/>
    <property type="project" value="InterPro"/>
</dbReference>
<dbReference type="SUPFAM" id="SSF81321">
    <property type="entry name" value="Family A G protein-coupled receptor-like"/>
    <property type="match status" value="1"/>
</dbReference>
<dbReference type="Gene3D" id="2.60.220.50">
    <property type="match status" value="1"/>
</dbReference>
<dbReference type="InterPro" id="IPR049883">
    <property type="entry name" value="NOTCH1_EGF-like"/>
</dbReference>
<keyword evidence="12" id="KW-0325">Glycoprotein</keyword>
<accession>A0A3B1IQ59</accession>
<dbReference type="InterPro" id="IPR001881">
    <property type="entry name" value="EGF-like_Ca-bd_dom"/>
</dbReference>
<comment type="subcellular location">
    <subcellularLocation>
        <location evidence="1">Cell membrane</location>
        <topology evidence="1">Multi-pass membrane protein</topology>
    </subcellularLocation>
</comment>
<dbReference type="PROSITE" id="PS50261">
    <property type="entry name" value="G_PROTEIN_RECEP_F2_4"/>
    <property type="match status" value="1"/>
</dbReference>
<dbReference type="PANTHER" id="PTHR12011">
    <property type="entry name" value="ADHESION G-PROTEIN COUPLED RECEPTOR"/>
    <property type="match status" value="1"/>
</dbReference>
<dbReference type="PANTHER" id="PTHR12011:SF433">
    <property type="entry name" value="ADHESION G PROTEIN-COUPLED RECEPTOR E1-LIKE-RELATED"/>
    <property type="match status" value="1"/>
</dbReference>
<feature type="transmembrane region" description="Helical" evidence="14">
    <location>
        <begin position="413"/>
        <end position="431"/>
    </location>
</feature>
<comment type="similarity">
    <text evidence="2">Belongs to the G-protein coupled receptor 2 family. Adhesion G-protein coupled receptor (ADGR) subfamily.</text>
</comment>
<dbReference type="Gene3D" id="2.10.25.10">
    <property type="entry name" value="Laminin"/>
    <property type="match status" value="3"/>
</dbReference>
<keyword evidence="19" id="KW-1185">Reference proteome</keyword>
<feature type="transmembrane region" description="Helical" evidence="14">
    <location>
        <begin position="575"/>
        <end position="592"/>
    </location>
</feature>
<dbReference type="Pfam" id="PF00002">
    <property type="entry name" value="7tm_2"/>
    <property type="match status" value="1"/>
</dbReference>
<evidence type="ECO:0000256" key="1">
    <source>
        <dbReference type="ARBA" id="ARBA00004651"/>
    </source>
</evidence>
<feature type="domain" description="GAIN-B" evidence="16">
    <location>
        <begin position="216"/>
        <end position="390"/>
    </location>
</feature>
<dbReference type="GO" id="GO:0005886">
    <property type="term" value="C:plasma membrane"/>
    <property type="evidence" value="ECO:0007669"/>
    <property type="project" value="UniProtKB-SubCell"/>
</dbReference>
<protein>
    <submittedName>
        <fullName evidence="18">Adhesion G protein-coupled receptor E5b, duplicate 3</fullName>
    </submittedName>
</protein>
<comment type="caution">
    <text evidence="13">Lacks conserved residue(s) required for the propagation of feature annotation.</text>
</comment>
<evidence type="ECO:0000256" key="8">
    <source>
        <dbReference type="ARBA" id="ARBA00022837"/>
    </source>
</evidence>
<evidence type="ECO:0000256" key="10">
    <source>
        <dbReference type="ARBA" id="ARBA00023136"/>
    </source>
</evidence>
<name>A0A3B1IQ59_ASTMX</name>
<dbReference type="Ensembl" id="ENSAMXT00000054550.1">
    <property type="protein sequence ID" value="ENSAMXP00000031605.1"/>
    <property type="gene ID" value="ENSAMXG00000033196.1"/>
</dbReference>
<dbReference type="SMART" id="SM00181">
    <property type="entry name" value="EGF"/>
    <property type="match status" value="3"/>
</dbReference>
<dbReference type="SUPFAM" id="SSF57184">
    <property type="entry name" value="Growth factor receptor domain"/>
    <property type="match status" value="1"/>
</dbReference>
<feature type="domain" description="G-protein coupled receptors family 2 profile 2" evidence="17">
    <location>
        <begin position="376"/>
        <end position="622"/>
    </location>
</feature>
<keyword evidence="5 14" id="KW-0812">Transmembrane</keyword>
<dbReference type="GO" id="GO:0007189">
    <property type="term" value="P:adenylate cyclase-activating G protein-coupled receptor signaling pathway"/>
    <property type="evidence" value="ECO:0007669"/>
    <property type="project" value="TreeGrafter"/>
</dbReference>
<proteinExistence type="inferred from homology"/>
<keyword evidence="4 13" id="KW-0245">EGF-like domain</keyword>
<dbReference type="Proteomes" id="UP000018467">
    <property type="component" value="Unassembled WGS sequence"/>
</dbReference>
<dbReference type="PRINTS" id="PR00249">
    <property type="entry name" value="GPCRSECRETIN"/>
</dbReference>
<keyword evidence="3" id="KW-1003">Cell membrane</keyword>
<keyword evidence="6" id="KW-0732">Signal</keyword>
<dbReference type="PROSITE" id="PS50026">
    <property type="entry name" value="EGF_3"/>
    <property type="match status" value="3"/>
</dbReference>
<dbReference type="GO" id="GO:0005509">
    <property type="term" value="F:calcium ion binding"/>
    <property type="evidence" value="ECO:0007669"/>
    <property type="project" value="InterPro"/>
</dbReference>
<dbReference type="FunFam" id="2.10.25.10:FF:000038">
    <property type="entry name" value="Fibrillin 2"/>
    <property type="match status" value="2"/>
</dbReference>
<dbReference type="InterPro" id="IPR057244">
    <property type="entry name" value="GAIN_B"/>
</dbReference>
<evidence type="ECO:0000256" key="4">
    <source>
        <dbReference type="ARBA" id="ARBA00022536"/>
    </source>
</evidence>
<dbReference type="PROSITE" id="PS01187">
    <property type="entry name" value="EGF_CA"/>
    <property type="match status" value="1"/>
</dbReference>
<evidence type="ECO:0000256" key="9">
    <source>
        <dbReference type="ARBA" id="ARBA00022989"/>
    </source>
</evidence>
<evidence type="ECO:0000259" key="16">
    <source>
        <dbReference type="PROSITE" id="PS50221"/>
    </source>
</evidence>
<reference evidence="18" key="4">
    <citation type="submission" date="2025-09" db="UniProtKB">
        <authorList>
            <consortium name="Ensembl"/>
        </authorList>
    </citation>
    <scope>IDENTIFICATION</scope>
</reference>
<evidence type="ECO:0000256" key="11">
    <source>
        <dbReference type="ARBA" id="ARBA00023157"/>
    </source>
</evidence>
<dbReference type="InterPro" id="IPR017981">
    <property type="entry name" value="GPCR_2-like_7TM"/>
</dbReference>
<dbReference type="Bgee" id="ENSAMXG00000033196">
    <property type="expression patterns" value="Expressed in intestine and 14 other cell types or tissues"/>
</dbReference>
<evidence type="ECO:0000256" key="7">
    <source>
        <dbReference type="ARBA" id="ARBA00022737"/>
    </source>
</evidence>
<evidence type="ECO:0000256" key="14">
    <source>
        <dbReference type="SAM" id="Phobius"/>
    </source>
</evidence>
<dbReference type="InterPro" id="IPR000742">
    <property type="entry name" value="EGF"/>
</dbReference>
<dbReference type="FunFam" id="1.20.1070.10:FF:000054">
    <property type="entry name" value="Adhesion G protein-coupled receptor E3"/>
    <property type="match status" value="1"/>
</dbReference>
<evidence type="ECO:0000256" key="13">
    <source>
        <dbReference type="PROSITE-ProRule" id="PRU00076"/>
    </source>
</evidence>
<evidence type="ECO:0000256" key="3">
    <source>
        <dbReference type="ARBA" id="ARBA00022475"/>
    </source>
</evidence>